<feature type="non-terminal residue" evidence="1">
    <location>
        <position position="1"/>
    </location>
</feature>
<name>A0A2M8F8L3_9BACT</name>
<evidence type="ECO:0008006" key="3">
    <source>
        <dbReference type="Google" id="ProtNLM"/>
    </source>
</evidence>
<gene>
    <name evidence="1" type="ORF">CO030_04750</name>
</gene>
<dbReference type="Proteomes" id="UP000231456">
    <property type="component" value="Unassembled WGS sequence"/>
</dbReference>
<accession>A0A2M8F8L3</accession>
<organism evidence="1 2">
    <name type="scientific">Candidatus Magasanikbacteria bacterium CG_4_9_14_0_2_um_filter_42_11</name>
    <dbReference type="NCBI Taxonomy" id="1974643"/>
    <lineage>
        <taxon>Bacteria</taxon>
        <taxon>Candidatus Magasanikiibacteriota</taxon>
    </lineage>
</organism>
<evidence type="ECO:0000313" key="1">
    <source>
        <dbReference type="EMBL" id="PJC52085.1"/>
    </source>
</evidence>
<reference evidence="2" key="1">
    <citation type="submission" date="2017-09" db="EMBL/GenBank/DDBJ databases">
        <title>Depth-based differentiation of microbial function through sediment-hosted aquifers and enrichment of novel symbionts in the deep terrestrial subsurface.</title>
        <authorList>
            <person name="Probst A.J."/>
            <person name="Ladd B."/>
            <person name="Jarett J.K."/>
            <person name="Geller-Mcgrath D.E."/>
            <person name="Sieber C.M.K."/>
            <person name="Emerson J.B."/>
            <person name="Anantharaman K."/>
            <person name="Thomas B.C."/>
            <person name="Malmstrom R."/>
            <person name="Stieglmeier M."/>
            <person name="Klingl A."/>
            <person name="Woyke T."/>
            <person name="Ryan C.M."/>
            <person name="Banfield J.F."/>
        </authorList>
    </citation>
    <scope>NUCLEOTIDE SEQUENCE [LARGE SCALE GENOMIC DNA]</scope>
</reference>
<protein>
    <recommendedName>
        <fullName evidence="3">Antitoxin</fullName>
    </recommendedName>
</protein>
<evidence type="ECO:0000313" key="2">
    <source>
        <dbReference type="Proteomes" id="UP000231456"/>
    </source>
</evidence>
<comment type="caution">
    <text evidence="1">The sequence shown here is derived from an EMBL/GenBank/DDBJ whole genome shotgun (WGS) entry which is preliminary data.</text>
</comment>
<dbReference type="EMBL" id="PFRH01000147">
    <property type="protein sequence ID" value="PJC52085.1"/>
    <property type="molecule type" value="Genomic_DNA"/>
</dbReference>
<sequence>SDYTKRVSEHGDSFIILKKSKPVFKIVPIEEDSWETVVDFTEIDKTGVSFENVKKAAALLA</sequence>
<proteinExistence type="predicted"/>
<dbReference type="AlphaFoldDB" id="A0A2M8F8L3"/>